<gene>
    <name evidence="3" type="ORF">BYL167_LOCUS20523</name>
    <name evidence="1" type="ORF">CJN711_LOCUS12038</name>
    <name evidence="2" type="ORF">KQP761_LOCUS38392</name>
</gene>
<comment type="caution">
    <text evidence="1">The sequence shown here is derived from an EMBL/GenBank/DDBJ whole genome shotgun (WGS) entry which is preliminary data.</text>
</comment>
<evidence type="ECO:0000313" key="4">
    <source>
        <dbReference type="Proteomes" id="UP000663855"/>
    </source>
</evidence>
<protein>
    <submittedName>
        <fullName evidence="1">Uncharacterized protein</fullName>
    </submittedName>
</protein>
<sequence length="207" mass="24382">MGSIEQIKQFFDSILSKFDENNNLPSDITSINEIFQSILYSNEKYFAEPDLIHHRAFIFLRDWNESILKRLIFHKSLLNELNMFFEEIASNGKYLQDPQIKSLDNIFRATQRLEKSCLYNQIDPLLTKLFENIAKCICSPSFIEIFIHSTTQENDNAGQRFPLHTCTDYIYSHSADQQHKQCLLDIRRSLDRPFSQWLTQQSSSFPL</sequence>
<dbReference type="OrthoDB" id="10401239at2759"/>
<dbReference type="AlphaFoldDB" id="A0A814WH86"/>
<accession>A0A814WH86</accession>
<organism evidence="1 4">
    <name type="scientific">Rotaria magnacalcarata</name>
    <dbReference type="NCBI Taxonomy" id="392030"/>
    <lineage>
        <taxon>Eukaryota</taxon>
        <taxon>Metazoa</taxon>
        <taxon>Spiralia</taxon>
        <taxon>Gnathifera</taxon>
        <taxon>Rotifera</taxon>
        <taxon>Eurotatoria</taxon>
        <taxon>Bdelloidea</taxon>
        <taxon>Philodinida</taxon>
        <taxon>Philodinidae</taxon>
        <taxon>Rotaria</taxon>
    </lineage>
</organism>
<dbReference type="Proteomes" id="UP000663834">
    <property type="component" value="Unassembled WGS sequence"/>
</dbReference>
<proteinExistence type="predicted"/>
<dbReference type="Proteomes" id="UP000681967">
    <property type="component" value="Unassembled WGS sequence"/>
</dbReference>
<evidence type="ECO:0000313" key="3">
    <source>
        <dbReference type="EMBL" id="CAF4130640.1"/>
    </source>
</evidence>
<dbReference type="EMBL" id="CAJNOV010005203">
    <property type="protein sequence ID" value="CAF1201414.1"/>
    <property type="molecule type" value="Genomic_DNA"/>
</dbReference>
<dbReference type="EMBL" id="CAJNOW010021838">
    <property type="protein sequence ID" value="CAF1685587.1"/>
    <property type="molecule type" value="Genomic_DNA"/>
</dbReference>
<dbReference type="Proteomes" id="UP000663855">
    <property type="component" value="Unassembled WGS sequence"/>
</dbReference>
<reference evidence="1" key="1">
    <citation type="submission" date="2021-02" db="EMBL/GenBank/DDBJ databases">
        <authorList>
            <person name="Nowell W R."/>
        </authorList>
    </citation>
    <scope>NUCLEOTIDE SEQUENCE</scope>
</reference>
<evidence type="ECO:0000313" key="1">
    <source>
        <dbReference type="EMBL" id="CAF1201414.1"/>
    </source>
</evidence>
<name>A0A814WH86_9BILA</name>
<evidence type="ECO:0000313" key="2">
    <source>
        <dbReference type="EMBL" id="CAF1685587.1"/>
    </source>
</evidence>
<dbReference type="EMBL" id="CAJOBH010009059">
    <property type="protein sequence ID" value="CAF4130640.1"/>
    <property type="molecule type" value="Genomic_DNA"/>
</dbReference>